<accession>U9UK05</accession>
<gene>
    <name evidence="1" type="ORF">GLOINDRAFT_23340</name>
</gene>
<protein>
    <submittedName>
        <fullName evidence="1">Uncharacterized protein</fullName>
    </submittedName>
</protein>
<reference evidence="1" key="1">
    <citation type="submission" date="2013-07" db="EMBL/GenBank/DDBJ databases">
        <title>The genome of an arbuscular mycorrhizal fungus provides insights into the evolution of the oldest plant symbiosis.</title>
        <authorList>
            <consortium name="DOE Joint Genome Institute"/>
            <person name="Tisserant E."/>
            <person name="Malbreil M."/>
            <person name="Kuo A."/>
            <person name="Kohler A."/>
            <person name="Symeonidi A."/>
            <person name="Balestrini R."/>
            <person name="Charron P."/>
            <person name="Duensing N."/>
            <person name="Frei-dit-Frey N."/>
            <person name="Gianinazzi-Pearson V."/>
            <person name="Gilbert B."/>
            <person name="Handa Y."/>
            <person name="Hijri M."/>
            <person name="Kaul R."/>
            <person name="Kawaguchi M."/>
            <person name="Krajinski F."/>
            <person name="Lammers P."/>
            <person name="Lapierre D."/>
            <person name="Masclaux F.G."/>
            <person name="Murat C."/>
            <person name="Morin E."/>
            <person name="Ndikumana S."/>
            <person name="Pagni M."/>
            <person name="Petitpierre D."/>
            <person name="Requena N."/>
            <person name="Rosikiewicz P."/>
            <person name="Riley R."/>
            <person name="Saito K."/>
            <person name="San Clemente H."/>
            <person name="Shapiro H."/>
            <person name="van Tuinen D."/>
            <person name="Becard G."/>
            <person name="Bonfante P."/>
            <person name="Paszkowski U."/>
            <person name="Shachar-Hill Y."/>
            <person name="Young J.P."/>
            <person name="Sanders I.R."/>
            <person name="Henrissat B."/>
            <person name="Rensing S.A."/>
            <person name="Grigoriev I.V."/>
            <person name="Corradi N."/>
            <person name="Roux C."/>
            <person name="Martin F."/>
        </authorList>
    </citation>
    <scope>NUCLEOTIDE SEQUENCE</scope>
    <source>
        <strain evidence="1">DAOM 197198</strain>
    </source>
</reference>
<dbReference type="HOGENOM" id="CLU_2759084_0_0_1"/>
<dbReference type="AlphaFoldDB" id="U9UK05"/>
<proteinExistence type="predicted"/>
<name>U9UK05_RHIID</name>
<organism evidence="1">
    <name type="scientific">Rhizophagus irregularis (strain DAOM 181602 / DAOM 197198 / MUCL 43194)</name>
    <name type="common">Arbuscular mycorrhizal fungus</name>
    <name type="synonym">Glomus intraradices</name>
    <dbReference type="NCBI Taxonomy" id="747089"/>
    <lineage>
        <taxon>Eukaryota</taxon>
        <taxon>Fungi</taxon>
        <taxon>Fungi incertae sedis</taxon>
        <taxon>Mucoromycota</taxon>
        <taxon>Glomeromycotina</taxon>
        <taxon>Glomeromycetes</taxon>
        <taxon>Glomerales</taxon>
        <taxon>Glomeraceae</taxon>
        <taxon>Rhizophagus</taxon>
    </lineage>
</organism>
<dbReference type="EMBL" id="KI281481">
    <property type="protein sequence ID" value="ESA15941.1"/>
    <property type="molecule type" value="Genomic_DNA"/>
</dbReference>
<evidence type="ECO:0000313" key="1">
    <source>
        <dbReference type="EMBL" id="ESA15941.1"/>
    </source>
</evidence>
<sequence length="70" mass="8494">MHLHVNWSRQLDIVQKYWTKVNLLQIPLVSKYNLTWSGRFQLVQFQLYKCFSIGYCPIPSLLIIERKHFL</sequence>